<evidence type="ECO:0000256" key="1">
    <source>
        <dbReference type="ARBA" id="ARBA00004370"/>
    </source>
</evidence>
<evidence type="ECO:0008006" key="13">
    <source>
        <dbReference type="Google" id="ProtNLM"/>
    </source>
</evidence>
<dbReference type="GO" id="GO:0009737">
    <property type="term" value="P:response to abscisic acid"/>
    <property type="evidence" value="ECO:0007669"/>
    <property type="project" value="InterPro"/>
</dbReference>
<dbReference type="GO" id="GO:0016020">
    <property type="term" value="C:membrane"/>
    <property type="evidence" value="ECO:0007669"/>
    <property type="project" value="UniProtKB-SubCell"/>
</dbReference>
<name>A0A2Z7AB96_9LAMI</name>
<comment type="subcellular location">
    <subcellularLocation>
        <location evidence="1">Membrane</location>
    </subcellularLocation>
</comment>
<dbReference type="InterPro" id="IPR044224">
    <property type="entry name" value="KOBITO1-like"/>
</dbReference>
<evidence type="ECO:0000256" key="5">
    <source>
        <dbReference type="ARBA" id="ARBA00022676"/>
    </source>
</evidence>
<evidence type="ECO:0000256" key="7">
    <source>
        <dbReference type="ARBA" id="ARBA00022741"/>
    </source>
</evidence>
<dbReference type="Gene3D" id="3.40.1190.10">
    <property type="entry name" value="Mur-like, catalytic domain"/>
    <property type="match status" value="1"/>
</dbReference>
<comment type="similarity">
    <text evidence="2">Belongs to the glycosyltransferase 92 family.</text>
</comment>
<keyword evidence="7" id="KW-0547">Nucleotide-binding</keyword>
<dbReference type="EMBL" id="KV017478">
    <property type="protein sequence ID" value="KZV18297.1"/>
    <property type="molecule type" value="Genomic_DNA"/>
</dbReference>
<dbReference type="SUPFAM" id="SSF53623">
    <property type="entry name" value="MurD-like peptide ligases, catalytic domain"/>
    <property type="match status" value="1"/>
</dbReference>
<dbReference type="GO" id="GO:0004326">
    <property type="term" value="F:tetrahydrofolylpolyglutamate synthase activity"/>
    <property type="evidence" value="ECO:0007669"/>
    <property type="project" value="InterPro"/>
</dbReference>
<dbReference type="GO" id="GO:0016757">
    <property type="term" value="F:glycosyltransferase activity"/>
    <property type="evidence" value="ECO:0007669"/>
    <property type="project" value="UniProtKB-KW"/>
</dbReference>
<feature type="region of interest" description="Disordered" evidence="10">
    <location>
        <begin position="858"/>
        <end position="878"/>
    </location>
</feature>
<dbReference type="InterPro" id="IPR008166">
    <property type="entry name" value="Glyco_transf_92"/>
</dbReference>
<keyword evidence="5" id="KW-0328">Glycosyltransferase</keyword>
<proteinExistence type="inferred from homology"/>
<evidence type="ECO:0000256" key="6">
    <source>
        <dbReference type="ARBA" id="ARBA00022679"/>
    </source>
</evidence>
<dbReference type="NCBIfam" id="TIGR01499">
    <property type="entry name" value="folC"/>
    <property type="match status" value="1"/>
</dbReference>
<organism evidence="11 12">
    <name type="scientific">Dorcoceras hygrometricum</name>
    <dbReference type="NCBI Taxonomy" id="472368"/>
    <lineage>
        <taxon>Eukaryota</taxon>
        <taxon>Viridiplantae</taxon>
        <taxon>Streptophyta</taxon>
        <taxon>Embryophyta</taxon>
        <taxon>Tracheophyta</taxon>
        <taxon>Spermatophyta</taxon>
        <taxon>Magnoliopsida</taxon>
        <taxon>eudicotyledons</taxon>
        <taxon>Gunneridae</taxon>
        <taxon>Pentapetalae</taxon>
        <taxon>asterids</taxon>
        <taxon>lamiids</taxon>
        <taxon>Lamiales</taxon>
        <taxon>Gesneriaceae</taxon>
        <taxon>Didymocarpoideae</taxon>
        <taxon>Trichosporeae</taxon>
        <taxon>Loxocarpinae</taxon>
        <taxon>Dorcoceras</taxon>
    </lineage>
</organism>
<dbReference type="PANTHER" id="PTHR46701:SF7">
    <property type="entry name" value="GLYCOSYLTRANSFERASE-LIKE KOBITO 1"/>
    <property type="match status" value="1"/>
</dbReference>
<dbReference type="InterPro" id="IPR036565">
    <property type="entry name" value="Mur-like_cat_sf"/>
</dbReference>
<evidence type="ECO:0000256" key="8">
    <source>
        <dbReference type="ARBA" id="ARBA00022840"/>
    </source>
</evidence>
<keyword evidence="9" id="KW-0472">Membrane</keyword>
<evidence type="ECO:0000256" key="9">
    <source>
        <dbReference type="ARBA" id="ARBA00023136"/>
    </source>
</evidence>
<sequence>SNILETMGGNMLTEENSYDLHPPSAYDTAMEALSSLITKKKRGNGSPVRGKYDKLERMLMYIKILDLEEQIADLKIIHVAGTKGKENVNDELPMPPLFQFLTVLALKIFTCERVDVAVIEVGLGGTYDSTNVIKDPVVCGVSPLGMDHMEILGDTLGKIASHKAGILKPQVPAFTVPQLSEAMDVLQKKASELKVPLEVVGPLDHKKLNGVLLSLSGDHQFINAGLAVALCKCWLQRTGHRADFEENLPEAFLRGLSTARLSGRAQIVHDSPSTSSDESGVTKSSGDLVFYLDGAHSPESMEACAKWYSCAVKEGNHGSSIPSFHDKLRDVEEKLINGCTKQHRPQSNKISKKILLFNCMDVRDPQVLLPTLVDTCASSGTYFSKAIFVPSISTYGKVISGSSVTPIDISSKDLAWQFSLQSVWEKIIHGKDIQCKDSQMEIPESKPPWRSFNDDISNCSPANGRFTCSAVVSSLPLTISWLRGYVKENPSLRIQICIISTTSAGLEQILPWIFYHKVIGVAKFFLFVEGKAASPAVYNVLHSIPGVGLIRRTRELDEQQANSRIWNETWLAHFFYKPCNYELFVRQTLNMEMSIVMATEAGMDWIIHLDTDELLHPVGSSEYSVQKLLSDVPPDVDLVVFPNHESIVERDDIKEPFSEVSMFKRNYDHVPRDVYFGNYMEATRGNPNYFLTYGNGKSAARIQDHLRPNGAHRWHNYYKIPKEISFSEAAVLHYTYAKFSDLTSRRDRCGCKLTKEDIERCFMLDFDRAAFVISSTGTEEEMHSWYHDHVVWDDRELNSKLLKEGVLTRIHTPMVIIQSLRESQLFSSVIMSSGGTYPSNNTENNTYLRTINDQSGSRNVPQFPAIPPQAPPTHNNLV</sequence>
<evidence type="ECO:0000256" key="4">
    <source>
        <dbReference type="ARBA" id="ARBA00022598"/>
    </source>
</evidence>
<evidence type="ECO:0000256" key="10">
    <source>
        <dbReference type="SAM" id="MobiDB-lite"/>
    </source>
</evidence>
<dbReference type="PROSITE" id="PS01012">
    <property type="entry name" value="FOLYLPOLYGLU_SYNT_2"/>
    <property type="match status" value="1"/>
</dbReference>
<evidence type="ECO:0000256" key="3">
    <source>
        <dbReference type="ARBA" id="ARBA00008276"/>
    </source>
</evidence>
<dbReference type="PANTHER" id="PTHR46701">
    <property type="entry name" value="GLYCOSYLTRANSFERASE-LIKE KOBITO 1"/>
    <property type="match status" value="1"/>
</dbReference>
<evidence type="ECO:0000256" key="2">
    <source>
        <dbReference type="ARBA" id="ARBA00007647"/>
    </source>
</evidence>
<dbReference type="OrthoDB" id="5212574at2759"/>
<dbReference type="GO" id="GO:0005524">
    <property type="term" value="F:ATP binding"/>
    <property type="evidence" value="ECO:0007669"/>
    <property type="project" value="UniProtKB-KW"/>
</dbReference>
<protein>
    <recommendedName>
        <fullName evidence="13">Folylpolyglutamate synthase</fullName>
    </recommendedName>
</protein>
<keyword evidence="8" id="KW-0067">ATP-binding</keyword>
<keyword evidence="4" id="KW-0436">Ligase</keyword>
<dbReference type="GO" id="GO:0030244">
    <property type="term" value="P:cellulose biosynthetic process"/>
    <property type="evidence" value="ECO:0007669"/>
    <property type="project" value="InterPro"/>
</dbReference>
<feature type="non-terminal residue" evidence="11">
    <location>
        <position position="1"/>
    </location>
</feature>
<evidence type="ECO:0000313" key="12">
    <source>
        <dbReference type="Proteomes" id="UP000250235"/>
    </source>
</evidence>
<keyword evidence="12" id="KW-1185">Reference proteome</keyword>
<evidence type="ECO:0000313" key="11">
    <source>
        <dbReference type="EMBL" id="KZV18297.1"/>
    </source>
</evidence>
<dbReference type="Proteomes" id="UP000250235">
    <property type="component" value="Unassembled WGS sequence"/>
</dbReference>
<comment type="similarity">
    <text evidence="3">Belongs to the folylpolyglutamate synthase family.</text>
</comment>
<accession>A0A2Z7AB96</accession>
<keyword evidence="6" id="KW-0808">Transferase</keyword>
<gene>
    <name evidence="11" type="ORF">F511_25401</name>
</gene>
<dbReference type="InterPro" id="IPR001645">
    <property type="entry name" value="Folylpolyglutamate_synth"/>
</dbReference>
<dbReference type="AlphaFoldDB" id="A0A2Z7AB96"/>
<reference evidence="11 12" key="1">
    <citation type="journal article" date="2015" name="Proc. Natl. Acad. Sci. U.S.A.">
        <title>The resurrection genome of Boea hygrometrica: A blueprint for survival of dehydration.</title>
        <authorList>
            <person name="Xiao L."/>
            <person name="Yang G."/>
            <person name="Zhang L."/>
            <person name="Yang X."/>
            <person name="Zhao S."/>
            <person name="Ji Z."/>
            <person name="Zhou Q."/>
            <person name="Hu M."/>
            <person name="Wang Y."/>
            <person name="Chen M."/>
            <person name="Xu Y."/>
            <person name="Jin H."/>
            <person name="Xiao X."/>
            <person name="Hu G."/>
            <person name="Bao F."/>
            <person name="Hu Y."/>
            <person name="Wan P."/>
            <person name="Li L."/>
            <person name="Deng X."/>
            <person name="Kuang T."/>
            <person name="Xiang C."/>
            <person name="Zhu J.K."/>
            <person name="Oliver M.J."/>
            <person name="He Y."/>
        </authorList>
    </citation>
    <scope>NUCLEOTIDE SEQUENCE [LARGE SCALE GENOMIC DNA]</scope>
    <source>
        <strain evidence="12">cv. XS01</strain>
    </source>
</reference>
<dbReference type="Pfam" id="PF01697">
    <property type="entry name" value="Glyco_transf_92"/>
    <property type="match status" value="1"/>
</dbReference>
<dbReference type="InterPro" id="IPR018109">
    <property type="entry name" value="Folylpolyglutamate_synth_CS"/>
</dbReference>